<evidence type="ECO:0000313" key="1">
    <source>
        <dbReference type="EMBL" id="GES39580.1"/>
    </source>
</evidence>
<gene>
    <name evidence="1" type="ORF">RAJCM14343_4853</name>
</gene>
<keyword evidence="2" id="KW-1185">Reference proteome</keyword>
<comment type="caution">
    <text evidence="1">The sequence shown here is derived from an EMBL/GenBank/DDBJ whole genome shotgun (WGS) entry which is preliminary data.</text>
</comment>
<accession>A0ABQ0YSJ9</accession>
<protein>
    <submittedName>
        <fullName evidence="1">Uncharacterized protein</fullName>
    </submittedName>
</protein>
<dbReference type="Proteomes" id="UP000325466">
    <property type="component" value="Unassembled WGS sequence"/>
</dbReference>
<sequence>MRLGAAATRCGVLAHLIAFGLHGRRVGGSSFGFQHARGG</sequence>
<proteinExistence type="predicted"/>
<evidence type="ECO:0000313" key="2">
    <source>
        <dbReference type="Proteomes" id="UP000325466"/>
    </source>
</evidence>
<dbReference type="EMBL" id="BLAH01000124">
    <property type="protein sequence ID" value="GES39580.1"/>
    <property type="molecule type" value="Genomic_DNA"/>
</dbReference>
<organism evidence="1 2">
    <name type="scientific">Rhodococcus aetherivorans</name>
    <dbReference type="NCBI Taxonomy" id="191292"/>
    <lineage>
        <taxon>Bacteria</taxon>
        <taxon>Bacillati</taxon>
        <taxon>Actinomycetota</taxon>
        <taxon>Actinomycetes</taxon>
        <taxon>Mycobacteriales</taxon>
        <taxon>Nocardiaceae</taxon>
        <taxon>Rhodococcus</taxon>
    </lineage>
</organism>
<name>A0ABQ0YSJ9_9NOCA</name>
<reference evidence="1 2" key="1">
    <citation type="journal article" date="2018" name="Biodegradation">
        <title>1,4-Dioxane degradation characteristics of Rhodococcus aetherivorans JCM 14343.</title>
        <authorList>
            <person name="Inoue D."/>
            <person name="Tsunoda T."/>
            <person name="Yamamoto N."/>
            <person name="Ike M."/>
            <person name="Sei K."/>
        </authorList>
    </citation>
    <scope>NUCLEOTIDE SEQUENCE [LARGE SCALE GENOMIC DNA]</scope>
    <source>
        <strain evidence="1 2">JCM 14343</strain>
    </source>
</reference>